<organism evidence="1 2">
    <name type="scientific">Desulforhabdus amnigena</name>
    <dbReference type="NCBI Taxonomy" id="40218"/>
    <lineage>
        <taxon>Bacteria</taxon>
        <taxon>Pseudomonadati</taxon>
        <taxon>Thermodesulfobacteriota</taxon>
        <taxon>Syntrophobacteria</taxon>
        <taxon>Syntrophobacterales</taxon>
        <taxon>Syntrophobacteraceae</taxon>
        <taxon>Desulforhabdus</taxon>
    </lineage>
</organism>
<dbReference type="InterPro" id="IPR012337">
    <property type="entry name" value="RNaseH-like_sf"/>
</dbReference>
<dbReference type="Proteomes" id="UP001144372">
    <property type="component" value="Unassembled WGS sequence"/>
</dbReference>
<sequence>MGIVYFVEVALSNLCWPGEGPGIETKTYRFRGEARSKKVVSEEEKKPMRLDALSQKIPDAFWYRRTVSEGTKGPITYEFTKRRVTLCKDGLPARTVWLVMKRSLDHTKCWFFISNAPLSTRLSTFVWLSGIRWAVEQCFEESKGEVGMDHYEVRKYPAWNRHILTSMLAHFFLWHLRIRLGKKSTAHYALAA</sequence>
<dbReference type="RefSeq" id="WP_281795971.1">
    <property type="nucleotide sequence ID" value="NZ_BSDR01000001.1"/>
</dbReference>
<proteinExistence type="predicted"/>
<evidence type="ECO:0000313" key="1">
    <source>
        <dbReference type="EMBL" id="GLI35875.1"/>
    </source>
</evidence>
<accession>A0A9W6FVX5</accession>
<reference evidence="1" key="1">
    <citation type="submission" date="2022-12" db="EMBL/GenBank/DDBJ databases">
        <title>Reference genome sequencing for broad-spectrum identification of bacterial and archaeal isolates by mass spectrometry.</title>
        <authorList>
            <person name="Sekiguchi Y."/>
            <person name="Tourlousse D.M."/>
        </authorList>
    </citation>
    <scope>NUCLEOTIDE SEQUENCE</scope>
    <source>
        <strain evidence="1">ASRB1</strain>
    </source>
</reference>
<dbReference type="EMBL" id="BSDR01000001">
    <property type="protein sequence ID" value="GLI35875.1"/>
    <property type="molecule type" value="Genomic_DNA"/>
</dbReference>
<dbReference type="InterPro" id="IPR039365">
    <property type="entry name" value="IS701-like"/>
</dbReference>
<dbReference type="PANTHER" id="PTHR33627:SF1">
    <property type="entry name" value="TRANSPOSASE"/>
    <property type="match status" value="1"/>
</dbReference>
<keyword evidence="2" id="KW-1185">Reference proteome</keyword>
<dbReference type="PANTHER" id="PTHR33627">
    <property type="entry name" value="TRANSPOSASE"/>
    <property type="match status" value="1"/>
</dbReference>
<evidence type="ECO:0000313" key="2">
    <source>
        <dbReference type="Proteomes" id="UP001144372"/>
    </source>
</evidence>
<protein>
    <recommendedName>
        <fullName evidence="3">Transposase IS4-like domain-containing protein</fullName>
    </recommendedName>
</protein>
<dbReference type="SUPFAM" id="SSF53098">
    <property type="entry name" value="Ribonuclease H-like"/>
    <property type="match status" value="1"/>
</dbReference>
<evidence type="ECO:0008006" key="3">
    <source>
        <dbReference type="Google" id="ProtNLM"/>
    </source>
</evidence>
<dbReference type="AlphaFoldDB" id="A0A9W6FVX5"/>
<name>A0A9W6FVX5_9BACT</name>
<comment type="caution">
    <text evidence="1">The sequence shown here is derived from an EMBL/GenBank/DDBJ whole genome shotgun (WGS) entry which is preliminary data.</text>
</comment>
<gene>
    <name evidence="1" type="ORF">DAMNIGENAA_33080</name>
</gene>